<organism evidence="3 4">
    <name type="scientific">Rhynchosporium agropyri</name>
    <dbReference type="NCBI Taxonomy" id="914238"/>
    <lineage>
        <taxon>Eukaryota</taxon>
        <taxon>Fungi</taxon>
        <taxon>Dikarya</taxon>
        <taxon>Ascomycota</taxon>
        <taxon>Pezizomycotina</taxon>
        <taxon>Leotiomycetes</taxon>
        <taxon>Helotiales</taxon>
        <taxon>Ploettnerulaceae</taxon>
        <taxon>Rhynchosporium</taxon>
    </lineage>
</organism>
<evidence type="ECO:0000313" key="3">
    <source>
        <dbReference type="EMBL" id="CZT03154.1"/>
    </source>
</evidence>
<dbReference type="EMBL" id="FJUX01000060">
    <property type="protein sequence ID" value="CZT03154.1"/>
    <property type="molecule type" value="Genomic_DNA"/>
</dbReference>
<gene>
    <name evidence="3" type="ORF">RAG0_10017</name>
</gene>
<dbReference type="SUPFAM" id="SSF47616">
    <property type="entry name" value="GST C-terminal domain-like"/>
    <property type="match status" value="1"/>
</dbReference>
<dbReference type="AlphaFoldDB" id="A0A1E1KY40"/>
<evidence type="ECO:0000313" key="4">
    <source>
        <dbReference type="Proteomes" id="UP000178912"/>
    </source>
</evidence>
<dbReference type="OrthoDB" id="202840at2759"/>
<dbReference type="SUPFAM" id="SSF52833">
    <property type="entry name" value="Thioredoxin-like"/>
    <property type="match status" value="1"/>
</dbReference>
<dbReference type="Proteomes" id="UP000178912">
    <property type="component" value="Unassembled WGS sequence"/>
</dbReference>
<evidence type="ECO:0000259" key="2">
    <source>
        <dbReference type="Pfam" id="PF25907"/>
    </source>
</evidence>
<dbReference type="Pfam" id="PF13417">
    <property type="entry name" value="GST_N_3"/>
    <property type="match status" value="1"/>
</dbReference>
<feature type="domain" description="DUF7962" evidence="2">
    <location>
        <begin position="106"/>
        <end position="204"/>
    </location>
</feature>
<dbReference type="InterPro" id="IPR058268">
    <property type="entry name" value="DUF7962"/>
</dbReference>
<dbReference type="InterPro" id="IPR036249">
    <property type="entry name" value="Thioredoxin-like_sf"/>
</dbReference>
<accession>A0A1E1KY40</accession>
<dbReference type="InterPro" id="IPR004045">
    <property type="entry name" value="Glutathione_S-Trfase_N"/>
</dbReference>
<reference evidence="4" key="1">
    <citation type="submission" date="2016-03" db="EMBL/GenBank/DDBJ databases">
        <authorList>
            <person name="Guldener U."/>
        </authorList>
    </citation>
    <scope>NUCLEOTIDE SEQUENCE [LARGE SCALE GENOMIC DNA]</scope>
    <source>
        <strain evidence="4">04CH-RAC-A.6.1</strain>
    </source>
</reference>
<dbReference type="InterPro" id="IPR036282">
    <property type="entry name" value="Glutathione-S-Trfase_C_sf"/>
</dbReference>
<dbReference type="Gene3D" id="3.40.30.110">
    <property type="match status" value="2"/>
</dbReference>
<proteinExistence type="predicted"/>
<keyword evidence="4" id="KW-1185">Reference proteome</keyword>
<evidence type="ECO:0000259" key="1">
    <source>
        <dbReference type="Pfam" id="PF13417"/>
    </source>
</evidence>
<protein>
    <submittedName>
        <fullName evidence="3">Uncharacterized protein</fullName>
    </submittedName>
</protein>
<sequence>MSTTPILFDYPGSPYSQKIHLFCAAAGVTIKSCEQAPVLPRPTLDNLGITYRRIPVLAIGKDIFADSSLIIDVLGALGQLKSDPAAKAFEVFANSLFQVALRIAPPALLEPSFVKDREDIFPILGDKDYASLRPSALADIRASFEVIEREFLARGTTFIDGDNISLSDVQVAWVVRWILEAFGMNKEPGFEKKDFPKLYTWLANLPSNQAQNISDEEAVEAIKNGKCIVQEAPAVRNDPLGLKLGDSVTIETTDSTAGSSPQHGKLASLRIDTVAIELENQLRLHFPRRGVLVKKV</sequence>
<dbReference type="Pfam" id="PF25907">
    <property type="entry name" value="DUF7962"/>
    <property type="match status" value="1"/>
</dbReference>
<feature type="domain" description="GST N-terminal" evidence="1">
    <location>
        <begin position="7"/>
        <end position="75"/>
    </location>
</feature>
<name>A0A1E1KY40_9HELO</name>